<proteinExistence type="predicted"/>
<name>A0A1A5IMK5_RHILI</name>
<dbReference type="AlphaFoldDB" id="A0A1A5IMK5"/>
<dbReference type="InterPro" id="IPR023753">
    <property type="entry name" value="FAD/NAD-binding_dom"/>
</dbReference>
<evidence type="ECO:0000313" key="3">
    <source>
        <dbReference type="Proteomes" id="UP000093748"/>
    </source>
</evidence>
<dbReference type="GO" id="GO:0016491">
    <property type="term" value="F:oxidoreductase activity"/>
    <property type="evidence" value="ECO:0007669"/>
    <property type="project" value="InterPro"/>
</dbReference>
<sequence length="377" mass="40039">MKTRILILGAGFGGLELSTSLSEALGDSIAVTLIDKSDSFVFGFAKLDLMFGRATEAAVRLPYADYAKAGVTMKRETVTAIDPERRRVTTDKAVHEADILVIALGADYDVSATPGITLGRNEFYSVAGAAHMAKVLPGFTHGHAVIGVCGAPYKCPPAPSECALMLHDHLTERGVRGDCQITYVNSMSSPVPPSPETSKALLAAFAERGITFIPSTRVVSVDEGRKVVTLDNGGELPCDLFLGVPRNRAPDVVVEAGITEGGWVTIDPRTLETRFPGVYALGDLANTGAPKAGVFAEGAARTVAANLVARLRHEEPTARNPGAGSCYIEFGANRIARVDVDFFSGPKPTGAFYEPSEALRVDKVNFGSSRKARWFGH</sequence>
<dbReference type="RefSeq" id="WP_010910917.1">
    <property type="nucleotide sequence ID" value="NZ_LZTH01000001.1"/>
</dbReference>
<dbReference type="Gene3D" id="3.50.50.60">
    <property type="entry name" value="FAD/NAD(P)-binding domain"/>
    <property type="match status" value="2"/>
</dbReference>
<dbReference type="SUPFAM" id="SSF51905">
    <property type="entry name" value="FAD/NAD(P)-binding domain"/>
    <property type="match status" value="2"/>
</dbReference>
<reference evidence="3" key="1">
    <citation type="submission" date="2016-06" db="EMBL/GenBank/DDBJ databases">
        <title>NZP2037 Pacbio-Illumina hybrid assembly.</title>
        <authorList>
            <person name="Ramsay J.P."/>
        </authorList>
    </citation>
    <scope>NUCLEOTIDE SEQUENCE [LARGE SCALE GENOMIC DNA]</scope>
    <source>
        <strain evidence="3">R7ANS::ICEMlSym2042</strain>
    </source>
</reference>
<gene>
    <name evidence="2" type="ORF">BAE39_18475</name>
</gene>
<dbReference type="Pfam" id="PF07992">
    <property type="entry name" value="Pyr_redox_2"/>
    <property type="match status" value="1"/>
</dbReference>
<dbReference type="PANTHER" id="PTHR43755">
    <property type="match status" value="1"/>
</dbReference>
<dbReference type="InterPro" id="IPR052541">
    <property type="entry name" value="SQRD"/>
</dbReference>
<comment type="caution">
    <text evidence="2">The sequence shown here is derived from an EMBL/GenBank/DDBJ whole genome shotgun (WGS) entry which is preliminary data.</text>
</comment>
<dbReference type="InterPro" id="IPR036188">
    <property type="entry name" value="FAD/NAD-bd_sf"/>
</dbReference>
<evidence type="ECO:0000313" key="2">
    <source>
        <dbReference type="EMBL" id="OBP74332.1"/>
    </source>
</evidence>
<dbReference type="EMBL" id="LZTJ01000023">
    <property type="protein sequence ID" value="OBP74332.1"/>
    <property type="molecule type" value="Genomic_DNA"/>
</dbReference>
<protein>
    <submittedName>
        <fullName evidence="2">Flavoprotein reductase</fullName>
    </submittedName>
</protein>
<dbReference type="OrthoDB" id="9802771at2"/>
<dbReference type="PRINTS" id="PR00368">
    <property type="entry name" value="FADPNR"/>
</dbReference>
<feature type="domain" description="FAD/NAD(P)-binding" evidence="1">
    <location>
        <begin position="4"/>
        <end position="287"/>
    </location>
</feature>
<accession>A0A1A5IMK5</accession>
<dbReference type="PANTHER" id="PTHR43755:SF1">
    <property type="entry name" value="FAD-DEPENDENT PYRIDINE NUCLEOTIDE-DISULPHIDE OXIDOREDUCTASE"/>
    <property type="match status" value="1"/>
</dbReference>
<dbReference type="GeneID" id="66682677"/>
<evidence type="ECO:0000259" key="1">
    <source>
        <dbReference type="Pfam" id="PF07992"/>
    </source>
</evidence>
<dbReference type="Proteomes" id="UP000093748">
    <property type="component" value="Unassembled WGS sequence"/>
</dbReference>
<organism evidence="2 3">
    <name type="scientific">Rhizobium loti</name>
    <name type="common">Mesorhizobium loti</name>
    <dbReference type="NCBI Taxonomy" id="381"/>
    <lineage>
        <taxon>Bacteria</taxon>
        <taxon>Pseudomonadati</taxon>
        <taxon>Pseudomonadota</taxon>
        <taxon>Alphaproteobacteria</taxon>
        <taxon>Hyphomicrobiales</taxon>
        <taxon>Phyllobacteriaceae</taxon>
        <taxon>Mesorhizobium</taxon>
    </lineage>
</organism>